<evidence type="ECO:0000256" key="2">
    <source>
        <dbReference type="ARBA" id="ARBA00022532"/>
    </source>
</evidence>
<feature type="domain" description="Lactate/malate dehydrogenase N-terminal" evidence="9">
    <location>
        <begin position="5"/>
        <end position="143"/>
    </location>
</feature>
<feature type="binding site" evidence="5 7">
    <location>
        <position position="83"/>
    </location>
    <ligand>
        <name>substrate</name>
    </ligand>
</feature>
<comment type="function">
    <text evidence="1 5">Catalyzes the reversible oxidation of malate to oxaloacetate.</text>
</comment>
<evidence type="ECO:0000256" key="5">
    <source>
        <dbReference type="HAMAP-Rule" id="MF_00487"/>
    </source>
</evidence>
<dbReference type="FunFam" id="3.90.110.10:FF:000004">
    <property type="entry name" value="Malate dehydrogenase"/>
    <property type="match status" value="1"/>
</dbReference>
<sequence>MARPKIALIGAGQIGGTLAHLVALKELGDVILFDIAEGTPQGKALDIAQSGPSARFDASLKGANFYEEIAGADVCIVTAGVPRKPGMSRDDLLGINLKVMKSVGEGIKAHAPNAFVICITNPLDAMVWALQQFSGLPAHMVCGMAGVLDSARFRHFLSTEFGVSMRDVTAFVLGGHGDTMVPLVRYSTVAGIPLPDLVKMGWTTQDKLDGIVQRTRDGGAEIVGLLKTGSAFYAPAQSAIEMAEAFLKDQKRVLPCAAHLGGQYGVSDMYVGVPTVIGAGGIERVIEIAMDDAEQAMFQKSVDAVKGLVDACKGIDASLAA</sequence>
<dbReference type="NCBIfam" id="NF004863">
    <property type="entry name" value="PRK06223.1"/>
    <property type="match status" value="1"/>
</dbReference>
<dbReference type="CDD" id="cd01339">
    <property type="entry name" value="LDH-like_MDH"/>
    <property type="match status" value="1"/>
</dbReference>
<feature type="binding site" evidence="5 8">
    <location>
        <position position="34"/>
    </location>
    <ligand>
        <name>NAD(+)</name>
        <dbReference type="ChEBI" id="CHEBI:57540"/>
    </ligand>
</feature>
<feature type="binding site" evidence="5 8">
    <location>
        <position position="96"/>
    </location>
    <ligand>
        <name>NAD(+)</name>
        <dbReference type="ChEBI" id="CHEBI:57540"/>
    </ligand>
</feature>
<proteinExistence type="inferred from homology"/>
<evidence type="ECO:0000256" key="8">
    <source>
        <dbReference type="PIRSR" id="PIRSR000102-3"/>
    </source>
</evidence>
<dbReference type="OrthoDB" id="9802969at2"/>
<dbReference type="GO" id="GO:0006089">
    <property type="term" value="P:lactate metabolic process"/>
    <property type="evidence" value="ECO:0007669"/>
    <property type="project" value="TreeGrafter"/>
</dbReference>
<dbReference type="PANTHER" id="PTHR43128">
    <property type="entry name" value="L-2-HYDROXYCARBOXYLATE DEHYDROGENASE (NAD(P)(+))"/>
    <property type="match status" value="1"/>
</dbReference>
<dbReference type="InterPro" id="IPR022383">
    <property type="entry name" value="Lactate/malate_DH_C"/>
</dbReference>
<evidence type="ECO:0000313" key="12">
    <source>
        <dbReference type="Proteomes" id="UP000305887"/>
    </source>
</evidence>
<feature type="binding site" evidence="5 8">
    <location>
        <begin position="119"/>
        <end position="121"/>
    </location>
    <ligand>
        <name>NAD(+)</name>
        <dbReference type="ChEBI" id="CHEBI:57540"/>
    </ligand>
</feature>
<comment type="similarity">
    <text evidence="5">Belongs to the LDH/MDH superfamily. MDH type 3 family.</text>
</comment>
<feature type="binding site" evidence="5 7">
    <location>
        <position position="121"/>
    </location>
    <ligand>
        <name>substrate</name>
    </ligand>
</feature>
<evidence type="ECO:0000256" key="4">
    <source>
        <dbReference type="ARBA" id="ARBA00023027"/>
    </source>
</evidence>
<dbReference type="Gene3D" id="3.40.50.720">
    <property type="entry name" value="NAD(P)-binding Rossmann-like Domain"/>
    <property type="match status" value="1"/>
</dbReference>
<dbReference type="SUPFAM" id="SSF56327">
    <property type="entry name" value="LDH C-terminal domain-like"/>
    <property type="match status" value="1"/>
</dbReference>
<feature type="binding site" evidence="5 8">
    <location>
        <begin position="10"/>
        <end position="15"/>
    </location>
    <ligand>
        <name>NAD(+)</name>
        <dbReference type="ChEBI" id="CHEBI:57540"/>
    </ligand>
</feature>
<dbReference type="FunFam" id="3.40.50.720:FF:000018">
    <property type="entry name" value="Malate dehydrogenase"/>
    <property type="match status" value="1"/>
</dbReference>
<dbReference type="Gene3D" id="3.90.110.10">
    <property type="entry name" value="Lactate dehydrogenase/glycoside hydrolase, family 4, C-terminal"/>
    <property type="match status" value="1"/>
</dbReference>
<reference evidence="11 12" key="1">
    <citation type="submission" date="2019-06" db="EMBL/GenBank/DDBJ databases">
        <title>YIM 131921 draft genome.</title>
        <authorList>
            <person name="Jiang L."/>
        </authorList>
    </citation>
    <scope>NUCLEOTIDE SEQUENCE [LARGE SCALE GENOMIC DNA]</scope>
    <source>
        <strain evidence="11 12">YIM 131921</strain>
    </source>
</reference>
<name>A0A5C4N308_9RHOB</name>
<dbReference type="RefSeq" id="WP_139075294.1">
    <property type="nucleotide sequence ID" value="NZ_VDFU01000003.1"/>
</dbReference>
<gene>
    <name evidence="5 11" type="primary">mdh</name>
    <name evidence="11" type="ORF">FHG66_03410</name>
</gene>
<dbReference type="PIRSF" id="PIRSF000102">
    <property type="entry name" value="Lac_mal_DH"/>
    <property type="match status" value="1"/>
</dbReference>
<keyword evidence="2 5" id="KW-0816">Tricarboxylic acid cycle</keyword>
<evidence type="ECO:0000256" key="7">
    <source>
        <dbReference type="PIRSR" id="PIRSR000102-2"/>
    </source>
</evidence>
<evidence type="ECO:0000256" key="6">
    <source>
        <dbReference type="PIRSR" id="PIRSR000102-1"/>
    </source>
</evidence>
<feature type="binding site" evidence="5 7">
    <location>
        <position position="152"/>
    </location>
    <ligand>
        <name>substrate</name>
    </ligand>
</feature>
<feature type="domain" description="Lactate/malate dehydrogenase C-terminal" evidence="10">
    <location>
        <begin position="148"/>
        <end position="306"/>
    </location>
</feature>
<dbReference type="GO" id="GO:0004459">
    <property type="term" value="F:L-lactate dehydrogenase (NAD+) activity"/>
    <property type="evidence" value="ECO:0007669"/>
    <property type="project" value="TreeGrafter"/>
</dbReference>
<accession>A0A5C4N308</accession>
<dbReference type="Pfam" id="PF02866">
    <property type="entry name" value="Ldh_1_C"/>
    <property type="match status" value="1"/>
</dbReference>
<dbReference type="PANTHER" id="PTHR43128:SF16">
    <property type="entry name" value="L-LACTATE DEHYDROGENASE"/>
    <property type="match status" value="1"/>
</dbReference>
<dbReference type="NCBIfam" id="TIGR01763">
    <property type="entry name" value="MalateDH_bact"/>
    <property type="match status" value="1"/>
</dbReference>
<dbReference type="InterPro" id="IPR001236">
    <property type="entry name" value="Lactate/malate_DH_N"/>
</dbReference>
<dbReference type="PRINTS" id="PR00086">
    <property type="entry name" value="LLDHDRGNASE"/>
</dbReference>
<dbReference type="InterPro" id="IPR001557">
    <property type="entry name" value="L-lactate/malate_DH"/>
</dbReference>
<comment type="catalytic activity">
    <reaction evidence="5">
        <text>(S)-malate + NAD(+) = oxaloacetate + NADH + H(+)</text>
        <dbReference type="Rhea" id="RHEA:21432"/>
        <dbReference type="ChEBI" id="CHEBI:15378"/>
        <dbReference type="ChEBI" id="CHEBI:15589"/>
        <dbReference type="ChEBI" id="CHEBI:16452"/>
        <dbReference type="ChEBI" id="CHEBI:57540"/>
        <dbReference type="ChEBI" id="CHEBI:57945"/>
        <dbReference type="EC" id="1.1.1.37"/>
    </reaction>
</comment>
<dbReference type="Pfam" id="PF00056">
    <property type="entry name" value="Ldh_1_N"/>
    <property type="match status" value="1"/>
</dbReference>
<evidence type="ECO:0000256" key="1">
    <source>
        <dbReference type="ARBA" id="ARBA00003966"/>
    </source>
</evidence>
<dbReference type="SUPFAM" id="SSF51735">
    <property type="entry name" value="NAD(P)-binding Rossmann-fold domains"/>
    <property type="match status" value="1"/>
</dbReference>
<dbReference type="EMBL" id="VDFU01000003">
    <property type="protein sequence ID" value="TNC51872.1"/>
    <property type="molecule type" value="Genomic_DNA"/>
</dbReference>
<feature type="binding site" evidence="5 7">
    <location>
        <position position="89"/>
    </location>
    <ligand>
        <name>substrate</name>
    </ligand>
</feature>
<evidence type="ECO:0000313" key="11">
    <source>
        <dbReference type="EMBL" id="TNC51872.1"/>
    </source>
</evidence>
<dbReference type="InterPro" id="IPR015955">
    <property type="entry name" value="Lactate_DH/Glyco_Ohase_4_C"/>
</dbReference>
<organism evidence="11 12">
    <name type="scientific">Rubellimicrobium rubrum</name>
    <dbReference type="NCBI Taxonomy" id="2585369"/>
    <lineage>
        <taxon>Bacteria</taxon>
        <taxon>Pseudomonadati</taxon>
        <taxon>Pseudomonadota</taxon>
        <taxon>Alphaproteobacteria</taxon>
        <taxon>Rhodobacterales</taxon>
        <taxon>Roseobacteraceae</taxon>
        <taxon>Rubellimicrobium</taxon>
    </lineage>
</organism>
<dbReference type="InterPro" id="IPR036291">
    <property type="entry name" value="NAD(P)-bd_dom_sf"/>
</dbReference>
<comment type="caution">
    <text evidence="11">The sequence shown here is derived from an EMBL/GenBank/DDBJ whole genome shotgun (WGS) entry which is preliminary data.</text>
</comment>
<protein>
    <recommendedName>
        <fullName evidence="5">Malate dehydrogenase</fullName>
        <ecNumber evidence="5">1.1.1.37</ecNumber>
    </recommendedName>
</protein>
<feature type="active site" description="Proton acceptor" evidence="5 6">
    <location>
        <position position="176"/>
    </location>
</feature>
<keyword evidence="12" id="KW-1185">Reference proteome</keyword>
<dbReference type="GO" id="GO:0030060">
    <property type="term" value="F:L-malate dehydrogenase (NAD+) activity"/>
    <property type="evidence" value="ECO:0007669"/>
    <property type="project" value="UniProtKB-UniRule"/>
</dbReference>
<dbReference type="GO" id="GO:0006099">
    <property type="term" value="P:tricarboxylic acid cycle"/>
    <property type="evidence" value="ECO:0007669"/>
    <property type="project" value="UniProtKB-UniRule"/>
</dbReference>
<keyword evidence="4 5" id="KW-0520">NAD</keyword>
<dbReference type="InterPro" id="IPR011275">
    <property type="entry name" value="Malate_DH_type3"/>
</dbReference>
<dbReference type="HAMAP" id="MF_00487">
    <property type="entry name" value="Malate_dehydrog_3"/>
    <property type="match status" value="1"/>
</dbReference>
<dbReference type="AlphaFoldDB" id="A0A5C4N308"/>
<dbReference type="Proteomes" id="UP000305887">
    <property type="component" value="Unassembled WGS sequence"/>
</dbReference>
<evidence type="ECO:0000259" key="9">
    <source>
        <dbReference type="Pfam" id="PF00056"/>
    </source>
</evidence>
<keyword evidence="3 5" id="KW-0560">Oxidoreductase</keyword>
<dbReference type="EC" id="1.1.1.37" evidence="5"/>
<evidence type="ECO:0000256" key="3">
    <source>
        <dbReference type="ARBA" id="ARBA00023002"/>
    </source>
</evidence>
<evidence type="ECO:0000259" key="10">
    <source>
        <dbReference type="Pfam" id="PF02866"/>
    </source>
</evidence>